<proteinExistence type="predicted"/>
<evidence type="ECO:0000256" key="3">
    <source>
        <dbReference type="ARBA" id="ARBA00022786"/>
    </source>
</evidence>
<keyword evidence="5" id="KW-1185">Reference proteome</keyword>
<protein>
    <recommendedName>
        <fullName evidence="2">RING-type E3 ubiquitin transferase</fullName>
        <ecNumber evidence="2">2.3.2.27</ecNumber>
    </recommendedName>
</protein>
<dbReference type="Proteomes" id="UP001234989">
    <property type="component" value="Chromosome 5"/>
</dbReference>
<gene>
    <name evidence="4" type="ORF">MTR67_024497</name>
</gene>
<name>A0AAF0QYZ6_SOLVR</name>
<dbReference type="AlphaFoldDB" id="A0AAF0QYZ6"/>
<dbReference type="PANTHER" id="PTHR45647:SF15">
    <property type="entry name" value="U-BOX DOMAIN-CONTAINING PROTEIN 35"/>
    <property type="match status" value="1"/>
</dbReference>
<evidence type="ECO:0000256" key="2">
    <source>
        <dbReference type="ARBA" id="ARBA00012483"/>
    </source>
</evidence>
<dbReference type="InterPro" id="IPR051348">
    <property type="entry name" value="U-box_ubiquitin_ligases"/>
</dbReference>
<reference evidence="4" key="1">
    <citation type="submission" date="2023-08" db="EMBL/GenBank/DDBJ databases">
        <title>A de novo genome assembly of Solanum verrucosum Schlechtendal, a Mexican diploid species geographically isolated from the other diploid A-genome species in potato relatives.</title>
        <authorList>
            <person name="Hosaka K."/>
        </authorList>
    </citation>
    <scope>NUCLEOTIDE SEQUENCE</scope>
    <source>
        <tissue evidence="4">Young leaves</tissue>
    </source>
</reference>
<dbReference type="EMBL" id="CP133616">
    <property type="protein sequence ID" value="WMV31112.1"/>
    <property type="molecule type" value="Genomic_DNA"/>
</dbReference>
<keyword evidence="3" id="KW-0833">Ubl conjugation pathway</keyword>
<accession>A0AAF0QYZ6</accession>
<evidence type="ECO:0000313" key="4">
    <source>
        <dbReference type="EMBL" id="WMV31112.1"/>
    </source>
</evidence>
<dbReference type="EC" id="2.3.2.27" evidence="2"/>
<evidence type="ECO:0000313" key="5">
    <source>
        <dbReference type="Proteomes" id="UP001234989"/>
    </source>
</evidence>
<sequence length="79" mass="9146">MVEMATEEDNLLELLDQEAGEWPLEETKELAVLALNCTELRRRDRPDLKDEVPPILERVKEVADRARHLKHNQTTPPSC</sequence>
<comment type="catalytic activity">
    <reaction evidence="1">
        <text>S-ubiquitinyl-[E2 ubiquitin-conjugating enzyme]-L-cysteine + [acceptor protein]-L-lysine = [E2 ubiquitin-conjugating enzyme]-L-cysteine + N(6)-ubiquitinyl-[acceptor protein]-L-lysine.</text>
        <dbReference type="EC" id="2.3.2.27"/>
    </reaction>
</comment>
<dbReference type="PANTHER" id="PTHR45647">
    <property type="entry name" value="OS02G0152300 PROTEIN"/>
    <property type="match status" value="1"/>
</dbReference>
<evidence type="ECO:0000256" key="1">
    <source>
        <dbReference type="ARBA" id="ARBA00000900"/>
    </source>
</evidence>
<organism evidence="4 5">
    <name type="scientific">Solanum verrucosum</name>
    <dbReference type="NCBI Taxonomy" id="315347"/>
    <lineage>
        <taxon>Eukaryota</taxon>
        <taxon>Viridiplantae</taxon>
        <taxon>Streptophyta</taxon>
        <taxon>Embryophyta</taxon>
        <taxon>Tracheophyta</taxon>
        <taxon>Spermatophyta</taxon>
        <taxon>Magnoliopsida</taxon>
        <taxon>eudicotyledons</taxon>
        <taxon>Gunneridae</taxon>
        <taxon>Pentapetalae</taxon>
        <taxon>asterids</taxon>
        <taxon>lamiids</taxon>
        <taxon>Solanales</taxon>
        <taxon>Solanaceae</taxon>
        <taxon>Solanoideae</taxon>
        <taxon>Solaneae</taxon>
        <taxon>Solanum</taxon>
    </lineage>
</organism>
<dbReference type="GO" id="GO:0061630">
    <property type="term" value="F:ubiquitin protein ligase activity"/>
    <property type="evidence" value="ECO:0007669"/>
    <property type="project" value="UniProtKB-EC"/>
</dbReference>